<keyword evidence="8" id="KW-1185">Reference proteome</keyword>
<feature type="transmembrane region" description="Helical" evidence="5">
    <location>
        <begin position="215"/>
        <end position="232"/>
    </location>
</feature>
<dbReference type="EMBL" id="VWPH01000004">
    <property type="protein sequence ID" value="KAA5835060.1"/>
    <property type="molecule type" value="Genomic_DNA"/>
</dbReference>
<proteinExistence type="predicted"/>
<feature type="transmembrane region" description="Helical" evidence="5">
    <location>
        <begin position="285"/>
        <end position="308"/>
    </location>
</feature>
<evidence type="ECO:0000256" key="3">
    <source>
        <dbReference type="ARBA" id="ARBA00022989"/>
    </source>
</evidence>
<dbReference type="SMR" id="A0A5M7C0W2"/>
<evidence type="ECO:0000256" key="5">
    <source>
        <dbReference type="SAM" id="Phobius"/>
    </source>
</evidence>
<name>A0A5M7C0W2_SACHI</name>
<dbReference type="SUPFAM" id="SSF103473">
    <property type="entry name" value="MFS general substrate transporter"/>
    <property type="match status" value="1"/>
</dbReference>
<dbReference type="InterPro" id="IPR020846">
    <property type="entry name" value="MFS_dom"/>
</dbReference>
<feature type="transmembrane region" description="Helical" evidence="5">
    <location>
        <begin position="80"/>
        <end position="101"/>
    </location>
</feature>
<dbReference type="Gene3D" id="1.20.1250.20">
    <property type="entry name" value="MFS general substrate transporter like domains"/>
    <property type="match status" value="2"/>
</dbReference>
<dbReference type="PANTHER" id="PTHR23514">
    <property type="entry name" value="BYPASS OF STOP CODON PROTEIN 6"/>
    <property type="match status" value="1"/>
</dbReference>
<dbReference type="PROSITE" id="PS50850">
    <property type="entry name" value="MFS"/>
    <property type="match status" value="1"/>
</dbReference>
<dbReference type="GO" id="GO:0022857">
    <property type="term" value="F:transmembrane transporter activity"/>
    <property type="evidence" value="ECO:0007669"/>
    <property type="project" value="InterPro"/>
</dbReference>
<evidence type="ECO:0000256" key="4">
    <source>
        <dbReference type="ARBA" id="ARBA00023136"/>
    </source>
</evidence>
<keyword evidence="2 5" id="KW-0812">Transmembrane</keyword>
<feature type="domain" description="Major facilitator superfamily (MFS) profile" evidence="6">
    <location>
        <begin position="218"/>
        <end position="397"/>
    </location>
</feature>
<keyword evidence="4 5" id="KW-0472">Membrane</keyword>
<evidence type="ECO:0000313" key="7">
    <source>
        <dbReference type="EMBL" id="KAA5835060.1"/>
    </source>
</evidence>
<evidence type="ECO:0000256" key="1">
    <source>
        <dbReference type="ARBA" id="ARBA00004651"/>
    </source>
</evidence>
<evidence type="ECO:0000259" key="6">
    <source>
        <dbReference type="PROSITE" id="PS50850"/>
    </source>
</evidence>
<feature type="transmembrane region" description="Helical" evidence="5">
    <location>
        <begin position="54"/>
        <end position="73"/>
    </location>
</feature>
<dbReference type="PANTHER" id="PTHR23514:SF13">
    <property type="entry name" value="INNER MEMBRANE PROTEIN YBJJ"/>
    <property type="match status" value="1"/>
</dbReference>
<reference evidence="7 8" key="1">
    <citation type="submission" date="2019-09" db="EMBL/GenBank/DDBJ databases">
        <title>Draft genome sequence of the thermophilic Saccharopolyspora hirsuta VKM Ac-666T.</title>
        <authorList>
            <person name="Lobastova T.G."/>
            <person name="Fokina V."/>
            <person name="Bragin E.Y."/>
            <person name="Shtratnikova V.Y."/>
            <person name="Starodumova I.P."/>
            <person name="Tarlachkov S.V."/>
            <person name="Donova M.V."/>
        </authorList>
    </citation>
    <scope>NUCLEOTIDE SEQUENCE [LARGE SCALE GENOMIC DNA]</scope>
    <source>
        <strain evidence="7 8">VKM Ac-666</strain>
    </source>
</reference>
<gene>
    <name evidence="7" type="ORF">F1721_09680</name>
</gene>
<feature type="transmembrane region" description="Helical" evidence="5">
    <location>
        <begin position="252"/>
        <end position="273"/>
    </location>
</feature>
<organism evidence="7 8">
    <name type="scientific">Saccharopolyspora hirsuta</name>
    <dbReference type="NCBI Taxonomy" id="1837"/>
    <lineage>
        <taxon>Bacteria</taxon>
        <taxon>Bacillati</taxon>
        <taxon>Actinomycetota</taxon>
        <taxon>Actinomycetes</taxon>
        <taxon>Pseudonocardiales</taxon>
        <taxon>Pseudonocardiaceae</taxon>
        <taxon>Saccharopolyspora</taxon>
    </lineage>
</organism>
<sequence length="397" mass="40376">MAVEELTARPAVLRARNAVTAVFAVNGFAASSWMSRIPEARDMLDVTPGQLGTLLLAISVGSITALPVAGGLVRRFGARAMVTGGAVLAAAGVACSGVGVGVLGEYWVTWIGLLLLGLGSGVWDVAMNVEGAAVERVLGRTIMPRFHAAFSSGTVAGAGGGAAAAAWSVPMPVHLSAVAVLVAVLPALAAPAFLREQHAEDGRAGGARKSWRAWAEPRTLVLGVMVLALALTEGTANDWLAIALVDGHGVPHWAGSAGFAVFLVAMTTGRVAGTVLLDRFGRLRMLWATMATAALGVLLLVFASWLPIVLLGAVLWGLGASLGFPVGMSAAADDPEHAAARVSVVSTIGYTAFLAGPPLLGYLGDHVGTLHALLVVAVLLIPSALAVPAAKPRQPQS</sequence>
<feature type="transmembrane region" description="Helical" evidence="5">
    <location>
        <begin position="173"/>
        <end position="194"/>
    </location>
</feature>
<dbReference type="Proteomes" id="UP000323946">
    <property type="component" value="Unassembled WGS sequence"/>
</dbReference>
<dbReference type="InterPro" id="IPR036259">
    <property type="entry name" value="MFS_trans_sf"/>
</dbReference>
<dbReference type="GO" id="GO:0005886">
    <property type="term" value="C:plasma membrane"/>
    <property type="evidence" value="ECO:0007669"/>
    <property type="project" value="UniProtKB-SubCell"/>
</dbReference>
<feature type="transmembrane region" description="Helical" evidence="5">
    <location>
        <begin position="146"/>
        <end position="167"/>
    </location>
</feature>
<protein>
    <submittedName>
        <fullName evidence="7">MFS transporter</fullName>
    </submittedName>
</protein>
<dbReference type="InterPro" id="IPR011701">
    <property type="entry name" value="MFS"/>
</dbReference>
<dbReference type="AlphaFoldDB" id="A0A5M7C0W2"/>
<accession>A0A5M7C0W2</accession>
<dbReference type="InterPro" id="IPR051788">
    <property type="entry name" value="MFS_Transporter"/>
</dbReference>
<comment type="caution">
    <text evidence="7">The sequence shown here is derived from an EMBL/GenBank/DDBJ whole genome shotgun (WGS) entry which is preliminary data.</text>
</comment>
<evidence type="ECO:0000313" key="8">
    <source>
        <dbReference type="Proteomes" id="UP000323946"/>
    </source>
</evidence>
<dbReference type="Pfam" id="PF07690">
    <property type="entry name" value="MFS_1"/>
    <property type="match status" value="1"/>
</dbReference>
<comment type="subcellular location">
    <subcellularLocation>
        <location evidence="1">Cell membrane</location>
        <topology evidence="1">Multi-pass membrane protein</topology>
    </subcellularLocation>
</comment>
<evidence type="ECO:0000256" key="2">
    <source>
        <dbReference type="ARBA" id="ARBA00022692"/>
    </source>
</evidence>
<feature type="transmembrane region" description="Helical" evidence="5">
    <location>
        <begin position="107"/>
        <end position="126"/>
    </location>
</feature>
<dbReference type="CDD" id="cd17393">
    <property type="entry name" value="MFS_MosC_like"/>
    <property type="match status" value="1"/>
</dbReference>
<feature type="transmembrane region" description="Helical" evidence="5">
    <location>
        <begin position="12"/>
        <end position="34"/>
    </location>
</feature>
<keyword evidence="3 5" id="KW-1133">Transmembrane helix</keyword>
<feature type="transmembrane region" description="Helical" evidence="5">
    <location>
        <begin position="370"/>
        <end position="390"/>
    </location>
</feature>
<dbReference type="OrthoDB" id="9809599at2"/>
<dbReference type="RefSeq" id="WP_150066256.1">
    <property type="nucleotide sequence ID" value="NZ_VWPH01000004.1"/>
</dbReference>